<reference evidence="4" key="1">
    <citation type="journal article" date="2015" name="Nature">
        <title>Complex archaea that bridge the gap between prokaryotes and eukaryotes.</title>
        <authorList>
            <person name="Spang A."/>
            <person name="Saw J.H."/>
            <person name="Jorgensen S.L."/>
            <person name="Zaremba-Niedzwiedzka K."/>
            <person name="Martijn J."/>
            <person name="Lind A.E."/>
            <person name="van Eijk R."/>
            <person name="Schleper C."/>
            <person name="Guy L."/>
            <person name="Ettema T.J."/>
        </authorList>
    </citation>
    <scope>NUCLEOTIDE SEQUENCE</scope>
</reference>
<gene>
    <name evidence="4" type="ORF">LCGC14_3131180</name>
</gene>
<accession>A0A0F8VZK2</accession>
<evidence type="ECO:0000256" key="2">
    <source>
        <dbReference type="ARBA" id="ARBA00022643"/>
    </source>
</evidence>
<dbReference type="AlphaFoldDB" id="A0A0F8VZK2"/>
<keyword evidence="3" id="KW-0560">Oxidoreductase</keyword>
<keyword evidence="2" id="KW-0288">FMN</keyword>
<name>A0A0F8VZK2_9ZZZZ</name>
<dbReference type="InterPro" id="IPR013785">
    <property type="entry name" value="Aldolase_TIM"/>
</dbReference>
<dbReference type="EMBL" id="LAZR01068341">
    <property type="protein sequence ID" value="KKK49822.1"/>
    <property type="molecule type" value="Genomic_DNA"/>
</dbReference>
<dbReference type="Gene3D" id="3.20.20.70">
    <property type="entry name" value="Aldolase class I"/>
    <property type="match status" value="1"/>
</dbReference>
<evidence type="ECO:0000313" key="4">
    <source>
        <dbReference type="EMBL" id="KKK49822.1"/>
    </source>
</evidence>
<evidence type="ECO:0000256" key="1">
    <source>
        <dbReference type="ARBA" id="ARBA00022630"/>
    </source>
</evidence>
<dbReference type="CDD" id="cd04730">
    <property type="entry name" value="NPD_like"/>
    <property type="match status" value="1"/>
</dbReference>
<dbReference type="Pfam" id="PF03060">
    <property type="entry name" value="NMO"/>
    <property type="match status" value="1"/>
</dbReference>
<protein>
    <submittedName>
        <fullName evidence="4">Uncharacterized protein</fullName>
    </submittedName>
</protein>
<sequence length="287" mass="30353">GMYWIGRAELIAAVANAGGLGFMTAATFENLDDLRAEIRKARDMTDGPIGLNINLFPALRPQPIEAWVEIACEEKIPVVETSGRSPEAIVEPLHAGGVKIMHKVPGVRYARTVDRLGCDAVCVVGHECGGHPGMDEVSTLVMVPATVDAVDIPVVAAGGFADGRGLVAALALGAEAVLMGTRFMATEECRGHPAWKEWLVNASETDTAYIMNSINNPTRVAKNAVAAKVMEMEARGATLEELLPVIAGQGGAVFDDGELDSQLASTGQAMGLINDDHIPRRKLSRTS</sequence>
<organism evidence="4">
    <name type="scientific">marine sediment metagenome</name>
    <dbReference type="NCBI Taxonomy" id="412755"/>
    <lineage>
        <taxon>unclassified sequences</taxon>
        <taxon>metagenomes</taxon>
        <taxon>ecological metagenomes</taxon>
    </lineage>
</organism>
<proteinExistence type="predicted"/>
<dbReference type="PANTHER" id="PTHR32332:SF20">
    <property type="entry name" value="2-NITROPROPANE DIOXYGENASE-LIKE PROTEIN"/>
    <property type="match status" value="1"/>
</dbReference>
<keyword evidence="1" id="KW-0285">Flavoprotein</keyword>
<dbReference type="PANTHER" id="PTHR32332">
    <property type="entry name" value="2-NITROPROPANE DIOXYGENASE"/>
    <property type="match status" value="1"/>
</dbReference>
<dbReference type="SUPFAM" id="SSF51412">
    <property type="entry name" value="Inosine monophosphate dehydrogenase (IMPDH)"/>
    <property type="match status" value="1"/>
</dbReference>
<comment type="caution">
    <text evidence="4">The sequence shown here is derived from an EMBL/GenBank/DDBJ whole genome shotgun (WGS) entry which is preliminary data.</text>
</comment>
<dbReference type="InterPro" id="IPR004136">
    <property type="entry name" value="NMO"/>
</dbReference>
<dbReference type="GO" id="GO:0018580">
    <property type="term" value="F:nitronate monooxygenase activity"/>
    <property type="evidence" value="ECO:0007669"/>
    <property type="project" value="InterPro"/>
</dbReference>
<evidence type="ECO:0000256" key="3">
    <source>
        <dbReference type="ARBA" id="ARBA00023002"/>
    </source>
</evidence>
<feature type="non-terminal residue" evidence="4">
    <location>
        <position position="1"/>
    </location>
</feature>